<sequence>MRGWFRLYRDITEHWIYQDAEYLKVWIEMLVRARHSEEASTELMEGQLVTIQQGEFIFGRPGWAKRLGVSEQKLRTLLKKLINDEMIELTSRFNKFSLYRIKNYQNYNQQNNQQDNQHINQQKTASPLGEMSLDNQQNNQQDNQQINLQSTSSQPANNQQPTTKEECKESNNVKKEKNKKIKYADYVSMTESEYIKLVEEHGEEKTKRMIEVLDNYKGAKGKTYKSDYRAILNWVVTRVNEETAKRGGYRQPNRFSKPAIPVVDSNSTSGGLAPEELERARELARRLDANRSDR</sequence>
<accession>A0A383REF8</accession>
<feature type="compositionally biased region" description="Basic and acidic residues" evidence="1">
    <location>
        <begin position="163"/>
        <end position="175"/>
    </location>
</feature>
<feature type="region of interest" description="Disordered" evidence="1">
    <location>
        <begin position="245"/>
        <end position="276"/>
    </location>
</feature>
<reference evidence="3" key="1">
    <citation type="submission" date="2018-08" db="EMBL/GenBank/DDBJ databases">
        <authorList>
            <person name="Chevrot R."/>
        </authorList>
    </citation>
    <scope>NUCLEOTIDE SEQUENCE [LARGE SCALE GENOMIC DNA]</scope>
</reference>
<name>A0A383REF8_PAEAL</name>
<protein>
    <submittedName>
        <fullName evidence="2">Uncharacterized protein</fullName>
    </submittedName>
</protein>
<feature type="compositionally biased region" description="Polar residues" evidence="1">
    <location>
        <begin position="150"/>
        <end position="162"/>
    </location>
</feature>
<evidence type="ECO:0000313" key="2">
    <source>
        <dbReference type="EMBL" id="SYX84646.1"/>
    </source>
</evidence>
<feature type="region of interest" description="Disordered" evidence="1">
    <location>
        <begin position="150"/>
        <end position="175"/>
    </location>
</feature>
<evidence type="ECO:0000313" key="3">
    <source>
        <dbReference type="Proteomes" id="UP000304148"/>
    </source>
</evidence>
<gene>
    <name evidence="2" type="ORF">PBLR_13068</name>
</gene>
<dbReference type="EMBL" id="LS992241">
    <property type="protein sequence ID" value="SYX84646.1"/>
    <property type="molecule type" value="Genomic_DNA"/>
</dbReference>
<evidence type="ECO:0000256" key="1">
    <source>
        <dbReference type="SAM" id="MobiDB-lite"/>
    </source>
</evidence>
<organism evidence="2 3">
    <name type="scientific">Paenibacillus alvei</name>
    <name type="common">Bacillus alvei</name>
    <dbReference type="NCBI Taxonomy" id="44250"/>
    <lineage>
        <taxon>Bacteria</taxon>
        <taxon>Bacillati</taxon>
        <taxon>Bacillota</taxon>
        <taxon>Bacilli</taxon>
        <taxon>Bacillales</taxon>
        <taxon>Paenibacillaceae</taxon>
        <taxon>Paenibacillus</taxon>
    </lineage>
</organism>
<dbReference type="Proteomes" id="UP000304148">
    <property type="component" value="Chromosome"/>
</dbReference>
<proteinExistence type="predicted"/>
<dbReference type="RefSeq" id="WP_197734725.1">
    <property type="nucleotide sequence ID" value="NZ_LS992241.1"/>
</dbReference>
<dbReference type="AlphaFoldDB" id="A0A383REF8"/>